<dbReference type="PANTHER" id="PTHR33112:SF1">
    <property type="entry name" value="HETEROKARYON INCOMPATIBILITY DOMAIN-CONTAINING PROTEIN"/>
    <property type="match status" value="1"/>
</dbReference>
<sequence>MVETNPTAEAVLCSRCQSFDLTDMLSGRWTDSECRNPVAVLGKRSAILSGEKCPLCQALFSIAAGEHDTETHIREENDQFCMFAIPSQLAYRSQKQHVPFDLEFGDRFLERAKAQGDSTWLVVRNKPRSMMDHPFWFNIVPRSAHNFGCLAAYTDAFNGAGQRVRLIDPAKVDFDAVKRWLAFCQGNHKEHCNPVADNRSLPRGFSVISCTSRKLEPLPFGARFAALSYVWGENTANAEPCAVLGKFPQTIEDTITVALEIGIQFIWVDRYCVPQHECSEKREQIQMMHKIYREADLTIIAAAGDGPKYGLPGISAIRTKAPSVDIQIGPHRLVSTEGLVSRRKLIFTDEQVYLHCMEREFRETIEQDFELLAKSDSDDLSDPFKCQRLHYIPENHNTEAVYWLAADFSDRNITFQNDTLNAFLGILNLFQDAYPDSFRHIWGQPIPYNANHSIGDVVVFALIWGLRQGAKRRPEFPSWSWVGWKGKAFPWISESYPEDITASLLLEDGTVIKDAQVLRDLPTFQSLSTKLSRYLLIEAETVNVRIRRQDSVHWRYKNRWKVSFVKGDTERHDVTYGDGLTIMPEFSKGDEIYKDLEAGLIWLGIAFPCSDMVIVLKDMGGYYEKFGYIDVDFSIPDRELATYLLGRKEICLG</sequence>
<gene>
    <name evidence="2" type="ORF">F53441_14408</name>
</gene>
<reference evidence="2" key="1">
    <citation type="submission" date="2020-01" db="EMBL/GenBank/DDBJ databases">
        <title>Identification and distribution of gene clusters putatively required for synthesis of sphingolipid metabolism inhibitors in phylogenetically diverse species of the filamentous fungus Fusarium.</title>
        <authorList>
            <person name="Kim H.-S."/>
            <person name="Busman M."/>
            <person name="Brown D.W."/>
            <person name="Divon H."/>
            <person name="Uhlig S."/>
            <person name="Proctor R.H."/>
        </authorList>
    </citation>
    <scope>NUCLEOTIDE SEQUENCE</scope>
    <source>
        <strain evidence="2">NRRL 53441</strain>
    </source>
</reference>
<organism evidence="2 3">
    <name type="scientific">Fusarium austroafricanum</name>
    <dbReference type="NCBI Taxonomy" id="2364996"/>
    <lineage>
        <taxon>Eukaryota</taxon>
        <taxon>Fungi</taxon>
        <taxon>Dikarya</taxon>
        <taxon>Ascomycota</taxon>
        <taxon>Pezizomycotina</taxon>
        <taxon>Sordariomycetes</taxon>
        <taxon>Hypocreomycetidae</taxon>
        <taxon>Hypocreales</taxon>
        <taxon>Nectriaceae</taxon>
        <taxon>Fusarium</taxon>
        <taxon>Fusarium concolor species complex</taxon>
    </lineage>
</organism>
<evidence type="ECO:0000313" key="3">
    <source>
        <dbReference type="Proteomes" id="UP000605986"/>
    </source>
</evidence>
<accession>A0A8H4NKI1</accession>
<dbReference type="InterPro" id="IPR010730">
    <property type="entry name" value="HET"/>
</dbReference>
<dbReference type="OrthoDB" id="5428863at2759"/>
<dbReference type="Proteomes" id="UP000605986">
    <property type="component" value="Unassembled WGS sequence"/>
</dbReference>
<dbReference type="AlphaFoldDB" id="A0A8H4NKI1"/>
<evidence type="ECO:0000313" key="2">
    <source>
        <dbReference type="EMBL" id="KAF4419990.1"/>
    </source>
</evidence>
<name>A0A8H4NKI1_9HYPO</name>
<dbReference type="Pfam" id="PF06985">
    <property type="entry name" value="HET"/>
    <property type="match status" value="1"/>
</dbReference>
<protein>
    <recommendedName>
        <fullName evidence="1">Heterokaryon incompatibility domain-containing protein</fullName>
    </recommendedName>
</protein>
<evidence type="ECO:0000259" key="1">
    <source>
        <dbReference type="Pfam" id="PF06985"/>
    </source>
</evidence>
<dbReference type="EMBL" id="JAADJG010001248">
    <property type="protein sequence ID" value="KAF4419990.1"/>
    <property type="molecule type" value="Genomic_DNA"/>
</dbReference>
<keyword evidence="3" id="KW-1185">Reference proteome</keyword>
<proteinExistence type="predicted"/>
<feature type="domain" description="Heterokaryon incompatibility" evidence="1">
    <location>
        <begin position="224"/>
        <end position="323"/>
    </location>
</feature>
<dbReference type="PANTHER" id="PTHR33112">
    <property type="entry name" value="DOMAIN PROTEIN, PUTATIVE-RELATED"/>
    <property type="match status" value="1"/>
</dbReference>
<comment type="caution">
    <text evidence="2">The sequence shown here is derived from an EMBL/GenBank/DDBJ whole genome shotgun (WGS) entry which is preliminary data.</text>
</comment>